<organism evidence="1 2">
    <name type="scientific">Stigmatella aurantiaca (strain DW4/3-1)</name>
    <dbReference type="NCBI Taxonomy" id="378806"/>
    <lineage>
        <taxon>Bacteria</taxon>
        <taxon>Pseudomonadati</taxon>
        <taxon>Myxococcota</taxon>
        <taxon>Myxococcia</taxon>
        <taxon>Myxococcales</taxon>
        <taxon>Cystobacterineae</taxon>
        <taxon>Archangiaceae</taxon>
        <taxon>Stigmatella</taxon>
    </lineage>
</organism>
<dbReference type="KEGG" id="sur:STAUR_3300"/>
<dbReference type="Proteomes" id="UP000001351">
    <property type="component" value="Chromosome"/>
</dbReference>
<name>E3FX41_STIAD</name>
<proteinExistence type="predicted"/>
<protein>
    <submittedName>
        <fullName evidence="1">Conserved uncharacterized protein</fullName>
    </submittedName>
</protein>
<dbReference type="AlphaFoldDB" id="E3FX41"/>
<accession>E3FX41</accession>
<evidence type="ECO:0000313" key="1">
    <source>
        <dbReference type="EMBL" id="ADO71092.1"/>
    </source>
</evidence>
<dbReference type="HOGENOM" id="CLU_153181_0_0_7"/>
<dbReference type="eggNOG" id="ENOG5031GB4">
    <property type="taxonomic scope" value="Bacteria"/>
</dbReference>
<gene>
    <name evidence="1" type="ordered locus">STAUR_3300</name>
</gene>
<reference evidence="1 2" key="1">
    <citation type="journal article" date="2011" name="Mol. Biol. Evol.">
        <title>Comparative genomic analysis of fruiting body formation in Myxococcales.</title>
        <authorList>
            <person name="Huntley S."/>
            <person name="Hamann N."/>
            <person name="Wegener-Feldbrugge S."/>
            <person name="Treuner-Lange A."/>
            <person name="Kube M."/>
            <person name="Reinhardt R."/>
            <person name="Klages S."/>
            <person name="Muller R."/>
            <person name="Ronning C.M."/>
            <person name="Nierman W.C."/>
            <person name="Sogaard-Andersen L."/>
        </authorList>
    </citation>
    <scope>NUCLEOTIDE SEQUENCE [LARGE SCALE GENOMIC DNA]</scope>
    <source>
        <strain evidence="1 2">DW4/3-1</strain>
    </source>
</reference>
<dbReference type="SUPFAM" id="SSF49373">
    <property type="entry name" value="Invasin/intimin cell-adhesion fragments"/>
    <property type="match status" value="1"/>
</dbReference>
<dbReference type="STRING" id="378806.STAUR_3300"/>
<dbReference type="InterPro" id="IPR008964">
    <property type="entry name" value="Invasin/intimin_cell_adhesion"/>
</dbReference>
<dbReference type="EMBL" id="CP002271">
    <property type="protein sequence ID" value="ADO71092.1"/>
    <property type="molecule type" value="Genomic_DNA"/>
</dbReference>
<sequence>MTSGRSALPPESPSTTLWAMSRLRVLPVVLSLLCLTACDNRPVVDAGDDPCEEGLVTLSVQVVTAEGVPVKGATVTATSVETEQSITGVTDETGTSRAVNESLAPGKTLLSAIAGPKVSSSSEVEWTCDGCHCTPLPGAVQLQLNP</sequence>
<evidence type="ECO:0000313" key="2">
    <source>
        <dbReference type="Proteomes" id="UP000001351"/>
    </source>
</evidence>
<keyword evidence="2" id="KW-1185">Reference proteome</keyword>